<protein>
    <submittedName>
        <fullName evidence="2">Uncharacterized protein</fullName>
    </submittedName>
</protein>
<gene>
    <name evidence="2" type="ORF">HOLleu_18935</name>
</gene>
<proteinExistence type="predicted"/>
<organism evidence="2 3">
    <name type="scientific">Holothuria leucospilota</name>
    <name type="common">Black long sea cucumber</name>
    <name type="synonym">Mertensiothuria leucospilota</name>
    <dbReference type="NCBI Taxonomy" id="206669"/>
    <lineage>
        <taxon>Eukaryota</taxon>
        <taxon>Metazoa</taxon>
        <taxon>Echinodermata</taxon>
        <taxon>Eleutherozoa</taxon>
        <taxon>Echinozoa</taxon>
        <taxon>Holothuroidea</taxon>
        <taxon>Aspidochirotacea</taxon>
        <taxon>Aspidochirotida</taxon>
        <taxon>Holothuriidae</taxon>
        <taxon>Holothuria</taxon>
    </lineage>
</organism>
<keyword evidence="1" id="KW-1133">Transmembrane helix</keyword>
<evidence type="ECO:0000313" key="2">
    <source>
        <dbReference type="EMBL" id="KAJ8037980.1"/>
    </source>
</evidence>
<evidence type="ECO:0000313" key="3">
    <source>
        <dbReference type="Proteomes" id="UP001152320"/>
    </source>
</evidence>
<dbReference type="AlphaFoldDB" id="A0A9Q1H9T9"/>
<accession>A0A9Q1H9T9</accession>
<keyword evidence="1" id="KW-0472">Membrane</keyword>
<comment type="caution">
    <text evidence="2">The sequence shown here is derived from an EMBL/GenBank/DDBJ whole genome shotgun (WGS) entry which is preliminary data.</text>
</comment>
<name>A0A9Q1H9T9_HOLLE</name>
<sequence>MASYSESDNVPSGHVTFIKYMGIWATVLGFILTLMGCIPGSPVSSVLIYAGVTLLMCGTFFWLAFRSLSKYEILRQTLPGEETLTDEGRDSRHTERANVTSLLTNIDNVYKYIQLSNQTGNFLIIKIQRNGLTSFEMIHPNQLDPAILSASSLTSLEASFCNSHQVQAEVIINLIAVLRRSCSNVQFQNGRSYVYDDGTVSIHLWPLEKRDCPPKYTEVCDDADLPSYSDVIFVDMETVDSRLYFI</sequence>
<reference evidence="2" key="1">
    <citation type="submission" date="2021-10" db="EMBL/GenBank/DDBJ databases">
        <title>Tropical sea cucumber genome reveals ecological adaptation and Cuvierian tubules defense mechanism.</title>
        <authorList>
            <person name="Chen T."/>
        </authorList>
    </citation>
    <scope>NUCLEOTIDE SEQUENCE</scope>
    <source>
        <strain evidence="2">Nanhai2018</strain>
        <tissue evidence="2">Muscle</tissue>
    </source>
</reference>
<keyword evidence="1" id="KW-0812">Transmembrane</keyword>
<feature type="transmembrane region" description="Helical" evidence="1">
    <location>
        <begin position="47"/>
        <end position="65"/>
    </location>
</feature>
<evidence type="ECO:0000256" key="1">
    <source>
        <dbReference type="SAM" id="Phobius"/>
    </source>
</evidence>
<feature type="transmembrane region" description="Helical" evidence="1">
    <location>
        <begin position="21"/>
        <end position="41"/>
    </location>
</feature>
<keyword evidence="3" id="KW-1185">Reference proteome</keyword>
<dbReference type="Proteomes" id="UP001152320">
    <property type="component" value="Chromosome 8"/>
</dbReference>
<dbReference type="EMBL" id="JAIZAY010000008">
    <property type="protein sequence ID" value="KAJ8037980.1"/>
    <property type="molecule type" value="Genomic_DNA"/>
</dbReference>